<evidence type="ECO:0000256" key="7">
    <source>
        <dbReference type="HAMAP-Rule" id="MF_00639"/>
    </source>
</evidence>
<dbReference type="Pfam" id="PF02826">
    <property type="entry name" value="2-Hacid_dh_C"/>
    <property type="match status" value="1"/>
</dbReference>
<dbReference type="Pfam" id="PF02875">
    <property type="entry name" value="Mur_ligase_C"/>
    <property type="match status" value="1"/>
</dbReference>
<comment type="subcellular location">
    <subcellularLocation>
        <location evidence="1 7 8">Cytoplasm</location>
    </subcellularLocation>
</comment>
<dbReference type="Proteomes" id="UP001219349">
    <property type="component" value="Chromosome"/>
</dbReference>
<accession>A0ABY7SQR4</accession>
<dbReference type="InterPro" id="IPR036615">
    <property type="entry name" value="Mur_ligase_C_dom_sf"/>
</dbReference>
<evidence type="ECO:0000259" key="10">
    <source>
        <dbReference type="Pfam" id="PF02875"/>
    </source>
</evidence>
<feature type="domain" description="Mur ligase C-terminal" evidence="10">
    <location>
        <begin position="379"/>
        <end position="487"/>
    </location>
</feature>
<dbReference type="InterPro" id="IPR006140">
    <property type="entry name" value="D-isomer_DH_NAD-bd"/>
</dbReference>
<keyword evidence="7 8" id="KW-0961">Cell wall biogenesis/degradation</keyword>
<keyword evidence="4 7" id="KW-0436">Ligase</keyword>
<dbReference type="SUPFAM" id="SSF53623">
    <property type="entry name" value="MurD-like peptide ligases, catalytic domain"/>
    <property type="match status" value="1"/>
</dbReference>
<evidence type="ECO:0000259" key="11">
    <source>
        <dbReference type="Pfam" id="PF08245"/>
    </source>
</evidence>
<comment type="catalytic activity">
    <reaction evidence="7 8">
        <text>UDP-N-acetyl-alpha-D-muramoyl-L-alanine + D-glutamate + ATP = UDP-N-acetyl-alpha-D-muramoyl-L-alanyl-D-glutamate + ADP + phosphate + H(+)</text>
        <dbReference type="Rhea" id="RHEA:16429"/>
        <dbReference type="ChEBI" id="CHEBI:15378"/>
        <dbReference type="ChEBI" id="CHEBI:29986"/>
        <dbReference type="ChEBI" id="CHEBI:30616"/>
        <dbReference type="ChEBI" id="CHEBI:43474"/>
        <dbReference type="ChEBI" id="CHEBI:83898"/>
        <dbReference type="ChEBI" id="CHEBI:83900"/>
        <dbReference type="ChEBI" id="CHEBI:456216"/>
        <dbReference type="EC" id="6.3.2.9"/>
    </reaction>
</comment>
<protein>
    <recommendedName>
        <fullName evidence="7 8">UDP-N-acetylmuramoylalanine--D-glutamate ligase</fullName>
        <ecNumber evidence="7 8">6.3.2.9</ecNumber>
    </recommendedName>
    <alternativeName>
        <fullName evidence="7">D-glutamic acid-adding enzyme</fullName>
    </alternativeName>
    <alternativeName>
        <fullName evidence="7">UDP-N-acetylmuramoyl-L-alanyl-D-glutamate synthetase</fullName>
    </alternativeName>
</protein>
<dbReference type="Gene3D" id="3.90.190.20">
    <property type="entry name" value="Mur ligase, C-terminal domain"/>
    <property type="match status" value="1"/>
</dbReference>
<dbReference type="PANTHER" id="PTHR43692">
    <property type="entry name" value="UDP-N-ACETYLMURAMOYLALANINE--D-GLUTAMATE LIGASE"/>
    <property type="match status" value="1"/>
</dbReference>
<proteinExistence type="inferred from homology"/>
<dbReference type="SUPFAM" id="SSF51735">
    <property type="entry name" value="NAD(P)-binding Rossmann-fold domains"/>
    <property type="match status" value="1"/>
</dbReference>
<comment type="pathway">
    <text evidence="2 7 8">Cell wall biogenesis; peptidoglycan biosynthesis.</text>
</comment>
<name>A0ABY7SQR4_9RHOB</name>
<keyword evidence="7 8" id="KW-0131">Cell cycle</keyword>
<dbReference type="InterPro" id="IPR036565">
    <property type="entry name" value="Mur-like_cat_sf"/>
</dbReference>
<feature type="domain" description="D-isomer specific 2-hydroxyacid dehydrogenase NAD-binding" evidence="9">
    <location>
        <begin position="41"/>
        <end position="105"/>
    </location>
</feature>
<feature type="domain" description="Mur ligase central" evidence="11">
    <location>
        <begin position="172"/>
        <end position="357"/>
    </location>
</feature>
<evidence type="ECO:0000256" key="8">
    <source>
        <dbReference type="RuleBase" id="RU003664"/>
    </source>
</evidence>
<evidence type="ECO:0000256" key="3">
    <source>
        <dbReference type="ARBA" id="ARBA00022490"/>
    </source>
</evidence>
<dbReference type="SUPFAM" id="SSF53244">
    <property type="entry name" value="MurD-like peptide ligases, peptide-binding domain"/>
    <property type="match status" value="1"/>
</dbReference>
<keyword evidence="7 8" id="KW-0573">Peptidoglycan synthesis</keyword>
<dbReference type="InterPro" id="IPR013221">
    <property type="entry name" value="Mur_ligase_cen"/>
</dbReference>
<comment type="similarity">
    <text evidence="7">Belongs to the MurCDEF family.</text>
</comment>
<dbReference type="Pfam" id="PF08245">
    <property type="entry name" value="Mur_ligase_M"/>
    <property type="match status" value="1"/>
</dbReference>
<dbReference type="EMBL" id="CP067136">
    <property type="protein sequence ID" value="WCR08858.1"/>
    <property type="molecule type" value="Genomic_DNA"/>
</dbReference>
<evidence type="ECO:0000256" key="4">
    <source>
        <dbReference type="ARBA" id="ARBA00022598"/>
    </source>
</evidence>
<dbReference type="InterPro" id="IPR004101">
    <property type="entry name" value="Mur_ligase_C"/>
</dbReference>
<dbReference type="EC" id="6.3.2.9" evidence="7 8"/>
<feature type="binding site" evidence="7">
    <location>
        <begin position="174"/>
        <end position="180"/>
    </location>
    <ligand>
        <name>ATP</name>
        <dbReference type="ChEBI" id="CHEBI:30616"/>
    </ligand>
</feature>
<comment type="function">
    <text evidence="7 8">Cell wall formation. Catalyzes the addition of glutamate to the nucleotide precursor UDP-N-acetylmuramoyl-L-alanine (UMA).</text>
</comment>
<reference evidence="12 13" key="1">
    <citation type="submission" date="2021-01" db="EMBL/GenBank/DDBJ databases">
        <title>Biogeographic distribution of Paracoccus.</title>
        <authorList>
            <person name="Hollensteiner J."/>
            <person name="Leineberger J."/>
            <person name="Brinkhoff T."/>
            <person name="Daniel R."/>
        </authorList>
    </citation>
    <scope>NUCLEOTIDE SEQUENCE [LARGE SCALE GENOMIC DNA]</scope>
    <source>
        <strain evidence="12 13">KCTC 22803</strain>
    </source>
</reference>
<keyword evidence="6 7" id="KW-0067">ATP-binding</keyword>
<dbReference type="InterPro" id="IPR036291">
    <property type="entry name" value="NAD(P)-bd_dom_sf"/>
</dbReference>
<evidence type="ECO:0000256" key="2">
    <source>
        <dbReference type="ARBA" id="ARBA00004752"/>
    </source>
</evidence>
<sequence length="514" mass="54819">MVLDVVLVTRSENCLALHSFLFCIRSFPVLCINCFSTACSPSHWSNSMIPVQGVENQTIAVLGLGRSGKATAAALAAGGANVIAWDDGQDTREAAEADGLRIVDLTRDDAWHGVAALIVSPGIPHLYPRPHPVIAKAYELSIPVDNDIGLFFRSYASADWDGFDRMPRVIAVTGSNGKSTTTALIHHILTEAGRPTQMGGNIGTGVLSLEPAIDGEVVVLELSSYQTDLARALTPDVAVFTNLTPDHLDRHAGLGGYFAAKRRLFAEGGPDRAVIGVDEVEGLYLADQLAMGPADDRVIRVSSGKKLDRAAWSVFARKGFLAEYRKGRQAGSIDLRKITGLPGAHNHQNACAAYAACRALGLAPREIEAAFASFSGLPHRSQTVAEIGGVRYVNDSKATNVDSAAKALQAFDRIHWIAGGLGKEGGIADLVPYLQRVTKAYLIGHSARDFALEVGQTPHEVVDTMEAAVARAHAEAQQGDTVLLAPAAASFDQYPNFEKRGEHFTALVLALKDQ</sequence>
<evidence type="ECO:0000256" key="6">
    <source>
        <dbReference type="ARBA" id="ARBA00022840"/>
    </source>
</evidence>
<keyword evidence="13" id="KW-1185">Reference proteome</keyword>
<evidence type="ECO:0000259" key="9">
    <source>
        <dbReference type="Pfam" id="PF02826"/>
    </source>
</evidence>
<keyword evidence="7 8" id="KW-0132">Cell division</keyword>
<evidence type="ECO:0000256" key="5">
    <source>
        <dbReference type="ARBA" id="ARBA00022741"/>
    </source>
</evidence>
<dbReference type="InterPro" id="IPR005762">
    <property type="entry name" value="MurD"/>
</dbReference>
<keyword evidence="5 7" id="KW-0547">Nucleotide-binding</keyword>
<dbReference type="Gene3D" id="3.40.1190.10">
    <property type="entry name" value="Mur-like, catalytic domain"/>
    <property type="match status" value="1"/>
</dbReference>
<dbReference type="PANTHER" id="PTHR43692:SF1">
    <property type="entry name" value="UDP-N-ACETYLMURAMOYLALANINE--D-GLUTAMATE LIGASE"/>
    <property type="match status" value="1"/>
</dbReference>
<organism evidence="12 13">
    <name type="scientific">Paracoccus fistulariae</name>
    <dbReference type="NCBI Taxonomy" id="658446"/>
    <lineage>
        <taxon>Bacteria</taxon>
        <taxon>Pseudomonadati</taxon>
        <taxon>Pseudomonadota</taxon>
        <taxon>Alphaproteobacteria</taxon>
        <taxon>Rhodobacterales</taxon>
        <taxon>Paracoccaceae</taxon>
        <taxon>Paracoccus</taxon>
    </lineage>
</organism>
<dbReference type="GO" id="GO:0008764">
    <property type="term" value="F:UDP-N-acetylmuramoylalanine-D-glutamate ligase activity"/>
    <property type="evidence" value="ECO:0007669"/>
    <property type="project" value="UniProtKB-EC"/>
</dbReference>
<dbReference type="HAMAP" id="MF_00639">
    <property type="entry name" value="MurD"/>
    <property type="match status" value="1"/>
</dbReference>
<evidence type="ECO:0000313" key="13">
    <source>
        <dbReference type="Proteomes" id="UP001219349"/>
    </source>
</evidence>
<keyword evidence="3 7" id="KW-0963">Cytoplasm</keyword>
<evidence type="ECO:0000256" key="1">
    <source>
        <dbReference type="ARBA" id="ARBA00004496"/>
    </source>
</evidence>
<keyword evidence="7 8" id="KW-0133">Cell shape</keyword>
<dbReference type="Gene3D" id="3.40.50.720">
    <property type="entry name" value="NAD(P)-binding Rossmann-like Domain"/>
    <property type="match status" value="1"/>
</dbReference>
<gene>
    <name evidence="7" type="primary">murD</name>
    <name evidence="12" type="ORF">JHX87_08765</name>
</gene>
<dbReference type="NCBIfam" id="TIGR01087">
    <property type="entry name" value="murD"/>
    <property type="match status" value="1"/>
</dbReference>
<evidence type="ECO:0000313" key="12">
    <source>
        <dbReference type="EMBL" id="WCR08858.1"/>
    </source>
</evidence>